<organism evidence="2 3">
    <name type="scientific">Globodera rostochiensis</name>
    <name type="common">Golden nematode worm</name>
    <name type="synonym">Heterodera rostochiensis</name>
    <dbReference type="NCBI Taxonomy" id="31243"/>
    <lineage>
        <taxon>Eukaryota</taxon>
        <taxon>Metazoa</taxon>
        <taxon>Ecdysozoa</taxon>
        <taxon>Nematoda</taxon>
        <taxon>Chromadorea</taxon>
        <taxon>Rhabditida</taxon>
        <taxon>Tylenchina</taxon>
        <taxon>Tylenchomorpha</taxon>
        <taxon>Tylenchoidea</taxon>
        <taxon>Heteroderidae</taxon>
        <taxon>Heteroderinae</taxon>
        <taxon>Globodera</taxon>
    </lineage>
</organism>
<evidence type="ECO:0000313" key="2">
    <source>
        <dbReference type="Proteomes" id="UP000887572"/>
    </source>
</evidence>
<feature type="signal peptide" evidence="1">
    <location>
        <begin position="1"/>
        <end position="16"/>
    </location>
</feature>
<keyword evidence="2" id="KW-1185">Reference proteome</keyword>
<keyword evidence="1" id="KW-0732">Signal</keyword>
<dbReference type="Proteomes" id="UP000887572">
    <property type="component" value="Unplaced"/>
</dbReference>
<accession>A0A914H8X7</accession>
<protein>
    <submittedName>
        <fullName evidence="3">Uncharacterized protein</fullName>
    </submittedName>
</protein>
<dbReference type="AlphaFoldDB" id="A0A914H8X7"/>
<reference evidence="3" key="1">
    <citation type="submission" date="2022-11" db="UniProtKB">
        <authorList>
            <consortium name="WormBaseParasite"/>
        </authorList>
    </citation>
    <scope>IDENTIFICATION</scope>
</reference>
<sequence>MMKLIVVLILPAFVNFENVCAQAENVLWCVQKFSVGMGEVKVRCAKPIIDAEMPHCFVSQCILESGDVSIKQGCSNTMSYEQLRFNCEQQEGGHFAVLKRCVESNCNWSYSD</sequence>
<evidence type="ECO:0000313" key="3">
    <source>
        <dbReference type="WBParaSite" id="Gr19_v10_g15301.t1"/>
    </source>
</evidence>
<name>A0A914H8X7_GLORO</name>
<evidence type="ECO:0000256" key="1">
    <source>
        <dbReference type="SAM" id="SignalP"/>
    </source>
</evidence>
<dbReference type="WBParaSite" id="Gr19_v10_g15301.t1">
    <property type="protein sequence ID" value="Gr19_v10_g15301.t1"/>
    <property type="gene ID" value="Gr19_v10_g15301"/>
</dbReference>
<proteinExistence type="predicted"/>
<feature type="chain" id="PRO_5037502654" evidence="1">
    <location>
        <begin position="17"/>
        <end position="112"/>
    </location>
</feature>